<dbReference type="CDD" id="cd12797">
    <property type="entry name" value="M23_peptidase"/>
    <property type="match status" value="1"/>
</dbReference>
<proteinExistence type="predicted"/>
<protein>
    <submittedName>
        <fullName evidence="6">Peptidoglycan DD-metalloendopeptidase family protein</fullName>
    </submittedName>
</protein>
<dbReference type="SUPFAM" id="SSF54106">
    <property type="entry name" value="LysM domain"/>
    <property type="match status" value="1"/>
</dbReference>
<sequence length="548" mass="60688">MTVSKMKNWIKEKWANVQQVGSKIRFKSLTGKIDAILSNKKSNSTAALEPASQTIAKSYPSSTENTAMQRPVGLMSRIRDYRIQIAKGVGAFGLLAGITVGGNYYVQMNTLDVYDVYMKDVQVGTVSDPQLVEDLKLEKYKKLEQNSQDVHMVLNTNDITLRHERAFKKPFDNEETLRKLDELLVPEAVGVQVKVDGDPVAIVKDKDTAEEVLQRIMSKYTGEQKKESGEVTALSAEPEDSDLAPGQSELQEASFLQNVDLVTMKVEPEQVMNPDEVQATLETGNATPTMYTVVKGDCVSCIAHRFKISQDVIYENNPWIVNDRITEGDVLNLTVLEPKLSVKTVEKLVEQQEVQYDTEVITDDEMKLGEVETITPGVNGMKLVTFSITKVNGQMREEEIINEEMISEPVKAVVKKGTKVILGEGTGNFAWPVVSPNVSSGFGKRWGKLHKGIDITSSKKNILAADNGTVEAAGYKYDYGNYVIIDHKNGYKTLYGHMSKIDVSAGDIVEKGEKIGYMGSTGDSTGVHLHFEIINNGTVENPIKYLNQ</sequence>
<dbReference type="Proteomes" id="UP001597120">
    <property type="component" value="Unassembled WGS sequence"/>
</dbReference>
<gene>
    <name evidence="6" type="ORF">ACFQ03_21900</name>
</gene>
<dbReference type="Gene3D" id="2.20.230.10">
    <property type="entry name" value="Resuscitation-promoting factor rpfb"/>
    <property type="match status" value="1"/>
</dbReference>
<dbReference type="Pfam" id="PF01551">
    <property type="entry name" value="Peptidase_M23"/>
    <property type="match status" value="1"/>
</dbReference>
<dbReference type="Pfam" id="PF01476">
    <property type="entry name" value="LysM"/>
    <property type="match status" value="1"/>
</dbReference>
<dbReference type="InterPro" id="IPR018392">
    <property type="entry name" value="LysM"/>
</dbReference>
<dbReference type="InterPro" id="IPR011098">
    <property type="entry name" value="G5_dom"/>
</dbReference>
<evidence type="ECO:0000259" key="4">
    <source>
        <dbReference type="PROSITE" id="PS51109"/>
    </source>
</evidence>
<dbReference type="Gene3D" id="3.10.350.10">
    <property type="entry name" value="LysM domain"/>
    <property type="match status" value="1"/>
</dbReference>
<dbReference type="Pfam" id="PF07501">
    <property type="entry name" value="G5"/>
    <property type="match status" value="1"/>
</dbReference>
<evidence type="ECO:0000256" key="2">
    <source>
        <dbReference type="SAM" id="MobiDB-lite"/>
    </source>
</evidence>
<keyword evidence="7" id="KW-1185">Reference proteome</keyword>
<evidence type="ECO:0000259" key="5">
    <source>
        <dbReference type="PROSITE" id="PS51782"/>
    </source>
</evidence>
<evidence type="ECO:0000313" key="7">
    <source>
        <dbReference type="Proteomes" id="UP001597120"/>
    </source>
</evidence>
<dbReference type="RefSeq" id="WP_144937030.1">
    <property type="nucleotide sequence ID" value="NZ_JBHTIU010000089.1"/>
</dbReference>
<dbReference type="Gene3D" id="2.70.70.10">
    <property type="entry name" value="Glucose Permease (Domain IIA)"/>
    <property type="match status" value="1"/>
</dbReference>
<dbReference type="InterPro" id="IPR016047">
    <property type="entry name" value="M23ase_b-sheet_dom"/>
</dbReference>
<dbReference type="PROSITE" id="PS51782">
    <property type="entry name" value="LYSM"/>
    <property type="match status" value="1"/>
</dbReference>
<keyword evidence="3" id="KW-0812">Transmembrane</keyword>
<dbReference type="InterPro" id="IPR011055">
    <property type="entry name" value="Dup_hybrid_motif"/>
</dbReference>
<dbReference type="PANTHER" id="PTHR21666:SF289">
    <property type="entry name" value="L-ALA--D-GLU ENDOPEPTIDASE"/>
    <property type="match status" value="1"/>
</dbReference>
<feature type="domain" description="G5" evidence="4">
    <location>
        <begin position="340"/>
        <end position="420"/>
    </location>
</feature>
<keyword evidence="3" id="KW-1133">Transmembrane helix</keyword>
<dbReference type="CDD" id="cd00118">
    <property type="entry name" value="LysM"/>
    <property type="match status" value="1"/>
</dbReference>
<evidence type="ECO:0000256" key="3">
    <source>
        <dbReference type="SAM" id="Phobius"/>
    </source>
</evidence>
<dbReference type="InterPro" id="IPR050570">
    <property type="entry name" value="Cell_wall_metabolism_enzyme"/>
</dbReference>
<dbReference type="SUPFAM" id="SSF51261">
    <property type="entry name" value="Duplicated hybrid motif"/>
    <property type="match status" value="1"/>
</dbReference>
<name>A0ABW3DGU0_9BACL</name>
<dbReference type="PROSITE" id="PS51109">
    <property type="entry name" value="G5"/>
    <property type="match status" value="1"/>
</dbReference>
<keyword evidence="3" id="KW-0472">Membrane</keyword>
<evidence type="ECO:0000256" key="1">
    <source>
        <dbReference type="ARBA" id="ARBA00022729"/>
    </source>
</evidence>
<evidence type="ECO:0000313" key="6">
    <source>
        <dbReference type="EMBL" id="MFD0871784.1"/>
    </source>
</evidence>
<dbReference type="SMART" id="SM00257">
    <property type="entry name" value="LysM"/>
    <property type="match status" value="1"/>
</dbReference>
<feature type="region of interest" description="Disordered" evidence="2">
    <location>
        <begin position="224"/>
        <end position="246"/>
    </location>
</feature>
<feature type="transmembrane region" description="Helical" evidence="3">
    <location>
        <begin position="85"/>
        <end position="106"/>
    </location>
</feature>
<reference evidence="7" key="1">
    <citation type="journal article" date="2019" name="Int. J. Syst. Evol. Microbiol.">
        <title>The Global Catalogue of Microorganisms (GCM) 10K type strain sequencing project: providing services to taxonomists for standard genome sequencing and annotation.</title>
        <authorList>
            <consortium name="The Broad Institute Genomics Platform"/>
            <consortium name="The Broad Institute Genome Sequencing Center for Infectious Disease"/>
            <person name="Wu L."/>
            <person name="Ma J."/>
        </authorList>
    </citation>
    <scope>NUCLEOTIDE SEQUENCE [LARGE SCALE GENOMIC DNA]</scope>
    <source>
        <strain evidence="7">CCUG 57263</strain>
    </source>
</reference>
<dbReference type="SMART" id="SM01208">
    <property type="entry name" value="G5"/>
    <property type="match status" value="1"/>
</dbReference>
<accession>A0ABW3DGU0</accession>
<keyword evidence="1" id="KW-0732">Signal</keyword>
<dbReference type="PANTHER" id="PTHR21666">
    <property type="entry name" value="PEPTIDASE-RELATED"/>
    <property type="match status" value="1"/>
</dbReference>
<dbReference type="EMBL" id="JBHTIU010000089">
    <property type="protein sequence ID" value="MFD0871784.1"/>
    <property type="molecule type" value="Genomic_DNA"/>
</dbReference>
<feature type="domain" description="LysM" evidence="5">
    <location>
        <begin position="289"/>
        <end position="333"/>
    </location>
</feature>
<dbReference type="InterPro" id="IPR036779">
    <property type="entry name" value="LysM_dom_sf"/>
</dbReference>
<organism evidence="6 7">
    <name type="scientific">Paenibacillus residui</name>
    <dbReference type="NCBI Taxonomy" id="629724"/>
    <lineage>
        <taxon>Bacteria</taxon>
        <taxon>Bacillati</taxon>
        <taxon>Bacillota</taxon>
        <taxon>Bacilli</taxon>
        <taxon>Bacillales</taxon>
        <taxon>Paenibacillaceae</taxon>
        <taxon>Paenibacillus</taxon>
    </lineage>
</organism>
<comment type="caution">
    <text evidence="6">The sequence shown here is derived from an EMBL/GenBank/DDBJ whole genome shotgun (WGS) entry which is preliminary data.</text>
</comment>